<dbReference type="InterPro" id="IPR036116">
    <property type="entry name" value="FN3_sf"/>
</dbReference>
<feature type="transmembrane region" description="Helical" evidence="2">
    <location>
        <begin position="715"/>
        <end position="739"/>
    </location>
</feature>
<dbReference type="CDD" id="cd00063">
    <property type="entry name" value="FN3"/>
    <property type="match status" value="1"/>
</dbReference>
<feature type="compositionally biased region" description="Low complexity" evidence="1">
    <location>
        <begin position="940"/>
        <end position="950"/>
    </location>
</feature>
<dbReference type="GO" id="GO:0016020">
    <property type="term" value="C:membrane"/>
    <property type="evidence" value="ECO:0007669"/>
    <property type="project" value="InterPro"/>
</dbReference>
<feature type="transmembrane region" description="Helical" evidence="2">
    <location>
        <begin position="675"/>
        <end position="703"/>
    </location>
</feature>
<dbReference type="AlphaFoldDB" id="A0A914YYU3"/>
<reference evidence="5" key="1">
    <citation type="submission" date="2022-11" db="UniProtKB">
        <authorList>
            <consortium name="WormBaseParasite"/>
        </authorList>
    </citation>
    <scope>IDENTIFICATION</scope>
</reference>
<evidence type="ECO:0000256" key="1">
    <source>
        <dbReference type="SAM" id="MobiDB-lite"/>
    </source>
</evidence>
<dbReference type="SUPFAM" id="SSF49265">
    <property type="entry name" value="Fibronectin type III"/>
    <property type="match status" value="1"/>
</dbReference>
<accession>A0A914YYU3</accession>
<keyword evidence="2" id="KW-0812">Transmembrane</keyword>
<evidence type="ECO:0000256" key="2">
    <source>
        <dbReference type="SAM" id="Phobius"/>
    </source>
</evidence>
<dbReference type="SUPFAM" id="SSF49313">
    <property type="entry name" value="Cadherin-like"/>
    <property type="match status" value="1"/>
</dbReference>
<dbReference type="GO" id="GO:0005509">
    <property type="term" value="F:calcium ion binding"/>
    <property type="evidence" value="ECO:0007669"/>
    <property type="project" value="InterPro"/>
</dbReference>
<evidence type="ECO:0000256" key="3">
    <source>
        <dbReference type="SAM" id="SignalP"/>
    </source>
</evidence>
<feature type="transmembrane region" description="Helical" evidence="2">
    <location>
        <begin position="882"/>
        <end position="904"/>
    </location>
</feature>
<keyword evidence="2" id="KW-1133">Transmembrane helix</keyword>
<protein>
    <submittedName>
        <fullName evidence="5">GPS domain-containing protein</fullName>
    </submittedName>
</protein>
<feature type="transmembrane region" description="Helical" evidence="2">
    <location>
        <begin position="796"/>
        <end position="819"/>
    </location>
</feature>
<feature type="transmembrane region" description="Helical" evidence="2">
    <location>
        <begin position="745"/>
        <end position="765"/>
    </location>
</feature>
<feature type="transmembrane region" description="Helical" evidence="2">
    <location>
        <begin position="910"/>
        <end position="934"/>
    </location>
</feature>
<evidence type="ECO:0000313" key="4">
    <source>
        <dbReference type="Proteomes" id="UP000887577"/>
    </source>
</evidence>
<keyword evidence="3" id="KW-0732">Signal</keyword>
<proteinExistence type="predicted"/>
<feature type="chain" id="PRO_5037800796" evidence="3">
    <location>
        <begin position="18"/>
        <end position="1033"/>
    </location>
</feature>
<keyword evidence="4" id="KW-1185">Reference proteome</keyword>
<evidence type="ECO:0000313" key="5">
    <source>
        <dbReference type="WBParaSite" id="PSU_v2.g5120.t1"/>
    </source>
</evidence>
<feature type="transmembrane region" description="Helical" evidence="2">
    <location>
        <begin position="831"/>
        <end position="861"/>
    </location>
</feature>
<feature type="signal peptide" evidence="3">
    <location>
        <begin position="1"/>
        <end position="17"/>
    </location>
</feature>
<organism evidence="4 5">
    <name type="scientific">Panagrolaimus superbus</name>
    <dbReference type="NCBI Taxonomy" id="310955"/>
    <lineage>
        <taxon>Eukaryota</taxon>
        <taxon>Metazoa</taxon>
        <taxon>Ecdysozoa</taxon>
        <taxon>Nematoda</taxon>
        <taxon>Chromadorea</taxon>
        <taxon>Rhabditida</taxon>
        <taxon>Tylenchina</taxon>
        <taxon>Panagrolaimomorpha</taxon>
        <taxon>Panagrolaimoidea</taxon>
        <taxon>Panagrolaimidae</taxon>
        <taxon>Panagrolaimus</taxon>
    </lineage>
</organism>
<name>A0A914YYU3_9BILA</name>
<dbReference type="Gene3D" id="2.60.40.60">
    <property type="entry name" value="Cadherins"/>
    <property type="match status" value="1"/>
</dbReference>
<dbReference type="InterPro" id="IPR003961">
    <property type="entry name" value="FN3_dom"/>
</dbReference>
<keyword evidence="2" id="KW-0472">Membrane</keyword>
<dbReference type="InterPro" id="IPR015919">
    <property type="entry name" value="Cadherin-like_sf"/>
</dbReference>
<dbReference type="CDD" id="cd11304">
    <property type="entry name" value="Cadherin_repeat"/>
    <property type="match status" value="1"/>
</dbReference>
<dbReference type="Proteomes" id="UP000887577">
    <property type="component" value="Unplaced"/>
</dbReference>
<dbReference type="Gene3D" id="2.60.220.50">
    <property type="match status" value="1"/>
</dbReference>
<sequence>MDLTFAFILILITGIRGSRRIRHADNNDMYEIRIYDNAAPGTKATLNEAFDKVMRESKNCYAQLDTDVDWIEFDSDLNMFLTISNVPSTVQLTQPATLHLMCASHKMQSINFSIHVTRRNRHPPKFSKSDFIFYVPSVLQPGFEVGKLHVVDHDPIIYNSQLGLSILGDQSHWISDKNGSIMVRKSMNDLKLYKPIKLQMLAIDYGSPQLFSIANITVIPVSVSQPQNVRVNIANVEYQIFEWDAPEYGIAEKYRIIIKRQGVTIYEQEIDGQETTALSTTQFAIGSDYVFIVTAMDVEGETPSEDHRFIVIKDDIHCEGECSDGGRPMCFYGKFHKIEQYRDKSGLHCLCWDGFNGPQCDVIESCPGERSMEPFGNVNWPDTSVNNSAFIRCPYNSDGTKLERKCYWDDKYGHVTWENVSASDICKKQSSILVHLGVLANYAQKEAQTVSGIVAVQRFLDTILTFPSFEPNSTSIQSYDSKVAEHAAQVIDTIISRNLSAIPGNISNIRSQLDNYLHRFSKRIPVPFTLESSREGLHFKTFEWHSGLDTYPTTVGRRCYVHMPKSIKTDNIRIICMRNTTLYPIQEGDAPVMSIETDESTSMPPGTKALIGLKALHQKVNYTCAYFDEKENGWSISGITVLSRNFENGFVLCETTHLSLFTLLPESLFETKTDWWGIAGNIVPIVSTFFSLLVAAALLLLIICPQNHTSDATMIAFLSTILLMHFVHIVLLVVPQFISLQQYDIQIYILLEYFILLLAILMAMMNINIKHRIKRINQDFQAEDYESTEKMPACKVLSAIILSTILCICSYCFNGILFYRVSTRKPQLQPITVAFFATFVAPFIFSILTAISYAIHSIFLGKNGIKKTPRWADDRENVMRELTSAAGTSLLVIVVLFTDAMLFVAKTTMLRNFVIAITQIGLCGALFIFTCYMCSVHLGSSNSSTSTESEFAGNTLTKDRRKQDLSRDRLLDNTDKSASVSPGNATLHGFRPGSNAGYSTQNSVNSGFSSFKPPIDSIYIDEREHSGPLVSMV</sequence>
<dbReference type="WBParaSite" id="PSU_v2.g5120.t1">
    <property type="protein sequence ID" value="PSU_v2.g5120.t1"/>
    <property type="gene ID" value="PSU_v2.g5120"/>
</dbReference>
<feature type="region of interest" description="Disordered" evidence="1">
    <location>
        <begin position="940"/>
        <end position="992"/>
    </location>
</feature>
<feature type="compositionally biased region" description="Basic and acidic residues" evidence="1">
    <location>
        <begin position="957"/>
        <end position="975"/>
    </location>
</feature>
<dbReference type="InterPro" id="IPR046338">
    <property type="entry name" value="GAIN_dom_sf"/>
</dbReference>